<evidence type="ECO:0000256" key="2">
    <source>
        <dbReference type="ARBA" id="ARBA00014223"/>
    </source>
</evidence>
<dbReference type="PANTHER" id="PTHR46545">
    <property type="entry name" value="LEUCINE-RICH REPEAT-CONTAINING PROTEIN 51"/>
    <property type="match status" value="1"/>
</dbReference>
<dbReference type="PANTHER" id="PTHR46545:SF1">
    <property type="entry name" value="LEUCINE-RICH REPEAT-CONTAINING PROTEIN 51"/>
    <property type="match status" value="1"/>
</dbReference>
<evidence type="ECO:0000313" key="7">
    <source>
        <dbReference type="Proteomes" id="UP001648503"/>
    </source>
</evidence>
<sequence>MIFGKSANGSVSTRGVSGSKIETASMISSQWKHRPAIPIDYSFKDKSTVADLLAEEPHNTAKIMSQPKDTVNTAIRLSNNRISSLADLPACIGQMKMHCNITWLDISFNRLTNIDCALLLLPNLCVLYLHANCIDDIAEVDKLEGLTHLFNLTLHGNPLEHAKAYRSVVLSHIPKLKHLDFCATTKLDRSMAAAIHDQSQRLKSALVAGIE</sequence>
<comment type="caution">
    <text evidence="6">The sequence shown here is derived from an EMBL/GenBank/DDBJ whole genome shotgun (WGS) entry which is preliminary data.</text>
</comment>
<dbReference type="Proteomes" id="UP001648503">
    <property type="component" value="Unassembled WGS sequence"/>
</dbReference>
<evidence type="ECO:0000313" key="6">
    <source>
        <dbReference type="EMBL" id="KAH6594882.1"/>
    </source>
</evidence>
<evidence type="ECO:0000256" key="4">
    <source>
        <dbReference type="ARBA" id="ARBA00022614"/>
    </source>
</evidence>
<name>A0ABQ8FAI4_9FUNG</name>
<evidence type="ECO:0000256" key="3">
    <source>
        <dbReference type="ARBA" id="ARBA00022490"/>
    </source>
</evidence>
<keyword evidence="5" id="KW-0677">Repeat</keyword>
<dbReference type="Pfam" id="PF14580">
    <property type="entry name" value="LRR_9"/>
    <property type="match status" value="1"/>
</dbReference>
<evidence type="ECO:0000256" key="5">
    <source>
        <dbReference type="ARBA" id="ARBA00022737"/>
    </source>
</evidence>
<accession>A0ABQ8FAI4</accession>
<proteinExistence type="predicted"/>
<dbReference type="InterPro" id="IPR001611">
    <property type="entry name" value="Leu-rich_rpt"/>
</dbReference>
<keyword evidence="4" id="KW-0433">Leucine-rich repeat</keyword>
<comment type="subcellular location">
    <subcellularLocation>
        <location evidence="1">Cytoplasm</location>
    </subcellularLocation>
</comment>
<keyword evidence="7" id="KW-1185">Reference proteome</keyword>
<dbReference type="PROSITE" id="PS51450">
    <property type="entry name" value="LRR"/>
    <property type="match status" value="1"/>
</dbReference>
<keyword evidence="3" id="KW-0963">Cytoplasm</keyword>
<dbReference type="InterPro" id="IPR032675">
    <property type="entry name" value="LRR_dom_sf"/>
</dbReference>
<dbReference type="EMBL" id="JAFCIX010000326">
    <property type="protein sequence ID" value="KAH6594882.1"/>
    <property type="molecule type" value="Genomic_DNA"/>
</dbReference>
<evidence type="ECO:0000256" key="1">
    <source>
        <dbReference type="ARBA" id="ARBA00004496"/>
    </source>
</evidence>
<organism evidence="6 7">
    <name type="scientific">Batrachochytrium salamandrivorans</name>
    <dbReference type="NCBI Taxonomy" id="1357716"/>
    <lineage>
        <taxon>Eukaryota</taxon>
        <taxon>Fungi</taxon>
        <taxon>Fungi incertae sedis</taxon>
        <taxon>Chytridiomycota</taxon>
        <taxon>Chytridiomycota incertae sedis</taxon>
        <taxon>Chytridiomycetes</taxon>
        <taxon>Rhizophydiales</taxon>
        <taxon>Rhizophydiales incertae sedis</taxon>
        <taxon>Batrachochytrium</taxon>
    </lineage>
</organism>
<gene>
    <name evidence="6" type="ORF">BASA50_006234</name>
</gene>
<reference evidence="6 7" key="1">
    <citation type="submission" date="2021-02" db="EMBL/GenBank/DDBJ databases">
        <title>Variation within the Batrachochytrium salamandrivorans European outbreak.</title>
        <authorList>
            <person name="Kelly M."/>
            <person name="Pasmans F."/>
            <person name="Shea T.P."/>
            <person name="Munoz J.F."/>
            <person name="Carranza S."/>
            <person name="Cuomo C.A."/>
            <person name="Martel A."/>
        </authorList>
    </citation>
    <scope>NUCLEOTIDE SEQUENCE [LARGE SCALE GENOMIC DNA]</scope>
    <source>
        <strain evidence="6 7">AMFP18/2</strain>
    </source>
</reference>
<dbReference type="SUPFAM" id="SSF52058">
    <property type="entry name" value="L domain-like"/>
    <property type="match status" value="1"/>
</dbReference>
<dbReference type="Gene3D" id="3.80.10.10">
    <property type="entry name" value="Ribonuclease Inhibitor"/>
    <property type="match status" value="1"/>
</dbReference>
<protein>
    <recommendedName>
        <fullName evidence="2">Leucine-rich repeat-containing protein 51</fullName>
    </recommendedName>
</protein>